<feature type="binding site" description="axial binding residue" evidence="13">
    <location>
        <position position="482"/>
    </location>
    <ligand>
        <name>heme</name>
        <dbReference type="ChEBI" id="CHEBI:30413"/>
    </ligand>
    <ligandPart>
        <name>Fe</name>
        <dbReference type="ChEBI" id="CHEBI:18248"/>
    </ligandPart>
</feature>
<feature type="transmembrane region" description="Helical" evidence="14">
    <location>
        <begin position="28"/>
        <end position="46"/>
    </location>
</feature>
<keyword evidence="11" id="KW-0503">Monooxygenase</keyword>
<accession>A0AAW0C1H8</accession>
<evidence type="ECO:0000256" key="8">
    <source>
        <dbReference type="ARBA" id="ARBA00022989"/>
    </source>
</evidence>
<dbReference type="GO" id="GO:0020037">
    <property type="term" value="F:heme binding"/>
    <property type="evidence" value="ECO:0007669"/>
    <property type="project" value="InterPro"/>
</dbReference>
<keyword evidence="10 13" id="KW-0408">Iron</keyword>
<dbReference type="GO" id="GO:0016705">
    <property type="term" value="F:oxidoreductase activity, acting on paired donors, with incorporation or reduction of molecular oxygen"/>
    <property type="evidence" value="ECO:0007669"/>
    <property type="project" value="InterPro"/>
</dbReference>
<keyword evidence="16" id="KW-1185">Reference proteome</keyword>
<dbReference type="GO" id="GO:0005506">
    <property type="term" value="F:iron ion binding"/>
    <property type="evidence" value="ECO:0007669"/>
    <property type="project" value="InterPro"/>
</dbReference>
<dbReference type="Gene3D" id="1.10.630.10">
    <property type="entry name" value="Cytochrome P450"/>
    <property type="match status" value="1"/>
</dbReference>
<dbReference type="GO" id="GO:0004497">
    <property type="term" value="F:monooxygenase activity"/>
    <property type="evidence" value="ECO:0007669"/>
    <property type="project" value="UniProtKB-KW"/>
</dbReference>
<reference evidence="15 16" key="1">
    <citation type="submission" date="2024-01" db="EMBL/GenBank/DDBJ databases">
        <title>A draft genome for a cacao thread blight-causing isolate of Paramarasmius palmivorus.</title>
        <authorList>
            <person name="Baruah I.K."/>
            <person name="Bukari Y."/>
            <person name="Amoako-Attah I."/>
            <person name="Meinhardt L.W."/>
            <person name="Bailey B.A."/>
            <person name="Cohen S.P."/>
        </authorList>
    </citation>
    <scope>NUCLEOTIDE SEQUENCE [LARGE SCALE GENOMIC DNA]</scope>
    <source>
        <strain evidence="15 16">GH-12</strain>
    </source>
</reference>
<comment type="cofactor">
    <cofactor evidence="1 13">
        <name>heme</name>
        <dbReference type="ChEBI" id="CHEBI:30413"/>
    </cofactor>
</comment>
<dbReference type="PANTHER" id="PTHR24305:SF166">
    <property type="entry name" value="CYTOCHROME P450 12A4, MITOCHONDRIAL-RELATED"/>
    <property type="match status" value="1"/>
</dbReference>
<keyword evidence="9" id="KW-0560">Oxidoreductase</keyword>
<comment type="similarity">
    <text evidence="4">Belongs to the cytochrome P450 family.</text>
</comment>
<dbReference type="AlphaFoldDB" id="A0AAW0C1H8"/>
<evidence type="ECO:0000256" key="2">
    <source>
        <dbReference type="ARBA" id="ARBA00004370"/>
    </source>
</evidence>
<keyword evidence="7 13" id="KW-0479">Metal-binding</keyword>
<dbReference type="InterPro" id="IPR001128">
    <property type="entry name" value="Cyt_P450"/>
</dbReference>
<gene>
    <name evidence="15" type="ORF">VNI00_012853</name>
</gene>
<evidence type="ECO:0000256" key="10">
    <source>
        <dbReference type="ARBA" id="ARBA00023004"/>
    </source>
</evidence>
<evidence type="ECO:0000256" key="6">
    <source>
        <dbReference type="ARBA" id="ARBA00022692"/>
    </source>
</evidence>
<sequence length="542" mass="61338">MELVLLSVILGLTNYLYLKDHEPTARTLFQTVITLVVEPLFLGYLVSPSLSLWNTFAIYIAFFTSLITSVLLYRLSPLHPLHSVPGPLLAKTTKLWTAYLCWKGKQYLALKELHDKYGPIVRIAPNEVSVQNVESIKEVLGPDGMPKGQAYGPRRDPRTKGSVLVLNGEDHRNRRRLWNRGMNTDSLREYEDIIKRRARELVDALKSRKDGEVDLNEWFSFFSFDFMADMAFGGKTDMLTKGEDENGYLELIEHGSRYIDLICKLPWLAPILGSIPFIKKSVLRLRGLGVKWSTERVQKGGETKDLWYHLSDEANLEQDRPALATVAGEGVLAIIAGSDTTSAALAYTIYYLLRNPECYRKARKEVDEVFNAGTIDALDTTQEYGRLAYVAACINESMRLMPPVPSNGPREVVNGGKMLCGHFLPEGTQVQVAPYCIHRNPANFSPRTEEYVPERWLESGSGAGYATNTEAFIPFSYGPSNCAGRNLAKREMIMLFAVLLQQFDMRFGKGKDEGRWVEGWLDRTKEYFVTVRDPLWVIPTPR</sequence>
<evidence type="ECO:0000256" key="11">
    <source>
        <dbReference type="ARBA" id="ARBA00023033"/>
    </source>
</evidence>
<comment type="subcellular location">
    <subcellularLocation>
        <location evidence="2">Membrane</location>
    </subcellularLocation>
</comment>
<evidence type="ECO:0008006" key="17">
    <source>
        <dbReference type="Google" id="ProtNLM"/>
    </source>
</evidence>
<feature type="transmembrane region" description="Helical" evidence="14">
    <location>
        <begin position="53"/>
        <end position="73"/>
    </location>
</feature>
<dbReference type="InterPro" id="IPR002401">
    <property type="entry name" value="Cyt_P450_E_grp-I"/>
</dbReference>
<dbReference type="Proteomes" id="UP001383192">
    <property type="component" value="Unassembled WGS sequence"/>
</dbReference>
<evidence type="ECO:0000256" key="9">
    <source>
        <dbReference type="ARBA" id="ARBA00023002"/>
    </source>
</evidence>
<keyword evidence="6 14" id="KW-0812">Transmembrane</keyword>
<evidence type="ECO:0000256" key="13">
    <source>
        <dbReference type="PIRSR" id="PIRSR602401-1"/>
    </source>
</evidence>
<organism evidence="15 16">
    <name type="scientific">Paramarasmius palmivorus</name>
    <dbReference type="NCBI Taxonomy" id="297713"/>
    <lineage>
        <taxon>Eukaryota</taxon>
        <taxon>Fungi</taxon>
        <taxon>Dikarya</taxon>
        <taxon>Basidiomycota</taxon>
        <taxon>Agaricomycotina</taxon>
        <taxon>Agaricomycetes</taxon>
        <taxon>Agaricomycetidae</taxon>
        <taxon>Agaricales</taxon>
        <taxon>Marasmiineae</taxon>
        <taxon>Marasmiaceae</taxon>
        <taxon>Paramarasmius</taxon>
    </lineage>
</organism>
<keyword evidence="8 14" id="KW-1133">Transmembrane helix</keyword>
<evidence type="ECO:0000256" key="14">
    <source>
        <dbReference type="SAM" id="Phobius"/>
    </source>
</evidence>
<dbReference type="GO" id="GO:0016020">
    <property type="term" value="C:membrane"/>
    <property type="evidence" value="ECO:0007669"/>
    <property type="project" value="UniProtKB-SubCell"/>
</dbReference>
<evidence type="ECO:0000313" key="16">
    <source>
        <dbReference type="Proteomes" id="UP001383192"/>
    </source>
</evidence>
<evidence type="ECO:0000256" key="3">
    <source>
        <dbReference type="ARBA" id="ARBA00004721"/>
    </source>
</evidence>
<evidence type="ECO:0000256" key="12">
    <source>
        <dbReference type="ARBA" id="ARBA00023136"/>
    </source>
</evidence>
<dbReference type="Pfam" id="PF00067">
    <property type="entry name" value="p450"/>
    <property type="match status" value="1"/>
</dbReference>
<comment type="pathway">
    <text evidence="3">Secondary metabolite biosynthesis; terpenoid biosynthesis.</text>
</comment>
<evidence type="ECO:0000256" key="5">
    <source>
        <dbReference type="ARBA" id="ARBA00022617"/>
    </source>
</evidence>
<dbReference type="PRINTS" id="PR00385">
    <property type="entry name" value="P450"/>
</dbReference>
<dbReference type="PRINTS" id="PR00463">
    <property type="entry name" value="EP450I"/>
</dbReference>
<comment type="caution">
    <text evidence="15">The sequence shown here is derived from an EMBL/GenBank/DDBJ whole genome shotgun (WGS) entry which is preliminary data.</text>
</comment>
<dbReference type="SUPFAM" id="SSF48264">
    <property type="entry name" value="Cytochrome P450"/>
    <property type="match status" value="1"/>
</dbReference>
<keyword evidence="5 13" id="KW-0349">Heme</keyword>
<protein>
    <recommendedName>
        <fullName evidence="17">Cytochrome P450</fullName>
    </recommendedName>
</protein>
<keyword evidence="12 14" id="KW-0472">Membrane</keyword>
<proteinExistence type="inferred from homology"/>
<dbReference type="PANTHER" id="PTHR24305">
    <property type="entry name" value="CYTOCHROME P450"/>
    <property type="match status" value="1"/>
</dbReference>
<evidence type="ECO:0000256" key="4">
    <source>
        <dbReference type="ARBA" id="ARBA00010617"/>
    </source>
</evidence>
<dbReference type="InterPro" id="IPR036396">
    <property type="entry name" value="Cyt_P450_sf"/>
</dbReference>
<evidence type="ECO:0000256" key="7">
    <source>
        <dbReference type="ARBA" id="ARBA00022723"/>
    </source>
</evidence>
<dbReference type="CDD" id="cd11061">
    <property type="entry name" value="CYP67-like"/>
    <property type="match status" value="1"/>
</dbReference>
<dbReference type="EMBL" id="JAYKXP010000062">
    <property type="protein sequence ID" value="KAK7032590.1"/>
    <property type="molecule type" value="Genomic_DNA"/>
</dbReference>
<evidence type="ECO:0000256" key="1">
    <source>
        <dbReference type="ARBA" id="ARBA00001971"/>
    </source>
</evidence>
<dbReference type="InterPro" id="IPR050121">
    <property type="entry name" value="Cytochrome_P450_monoxygenase"/>
</dbReference>
<name>A0AAW0C1H8_9AGAR</name>
<evidence type="ECO:0000313" key="15">
    <source>
        <dbReference type="EMBL" id="KAK7032590.1"/>
    </source>
</evidence>